<name>A0ABY7EPA0_MYAAR</name>
<keyword evidence="2" id="KW-1185">Reference proteome</keyword>
<dbReference type="Proteomes" id="UP001164746">
    <property type="component" value="Chromosome 7"/>
</dbReference>
<evidence type="ECO:0000313" key="1">
    <source>
        <dbReference type="EMBL" id="WAR10782.1"/>
    </source>
</evidence>
<dbReference type="EMBL" id="CP111018">
    <property type="protein sequence ID" value="WAR10782.1"/>
    <property type="molecule type" value="Genomic_DNA"/>
</dbReference>
<sequence length="87" mass="9852">MAKRSMKDLDNLKKSLELLNGIHLEPTRQGNLLDLTFTTNPTLIKTTTNVPGISDYDMVVIDSDIKPYVTNTKPRIFFNSTRRIGTL</sequence>
<reference evidence="1" key="1">
    <citation type="submission" date="2022-11" db="EMBL/GenBank/DDBJ databases">
        <title>Centuries of genome instability and evolution in soft-shell clam transmissible cancer (bioRxiv).</title>
        <authorList>
            <person name="Hart S.F.M."/>
            <person name="Yonemitsu M.A."/>
            <person name="Giersch R.M."/>
            <person name="Beal B.F."/>
            <person name="Arriagada G."/>
            <person name="Davis B.W."/>
            <person name="Ostrander E.A."/>
            <person name="Goff S.P."/>
            <person name="Metzger M.J."/>
        </authorList>
    </citation>
    <scope>NUCLEOTIDE SEQUENCE</scope>
    <source>
        <strain evidence="1">MELC-2E11</strain>
        <tissue evidence="1">Siphon/mantle</tissue>
    </source>
</reference>
<organism evidence="1 2">
    <name type="scientific">Mya arenaria</name>
    <name type="common">Soft-shell clam</name>
    <dbReference type="NCBI Taxonomy" id="6604"/>
    <lineage>
        <taxon>Eukaryota</taxon>
        <taxon>Metazoa</taxon>
        <taxon>Spiralia</taxon>
        <taxon>Lophotrochozoa</taxon>
        <taxon>Mollusca</taxon>
        <taxon>Bivalvia</taxon>
        <taxon>Autobranchia</taxon>
        <taxon>Heteroconchia</taxon>
        <taxon>Euheterodonta</taxon>
        <taxon>Imparidentia</taxon>
        <taxon>Neoheterodontei</taxon>
        <taxon>Myida</taxon>
        <taxon>Myoidea</taxon>
        <taxon>Myidae</taxon>
        <taxon>Mya</taxon>
    </lineage>
</organism>
<gene>
    <name evidence="1" type="ORF">MAR_035858</name>
</gene>
<protein>
    <submittedName>
        <fullName evidence="1">Uncharacterized protein</fullName>
    </submittedName>
</protein>
<accession>A0ABY7EPA0</accession>
<evidence type="ECO:0000313" key="2">
    <source>
        <dbReference type="Proteomes" id="UP001164746"/>
    </source>
</evidence>
<proteinExistence type="predicted"/>